<dbReference type="EMBL" id="NVCU01000104">
    <property type="protein sequence ID" value="PFT93481.1"/>
    <property type="molecule type" value="Genomic_DNA"/>
</dbReference>
<reference evidence="2 3" key="1">
    <citation type="submission" date="2017-09" db="EMBL/GenBank/DDBJ databases">
        <title>Large-scale bioinformatics analysis of Bacillus genomes uncovers conserved roles of natural products in bacterial physiology.</title>
        <authorList>
            <consortium name="Agbiome Team Llc"/>
            <person name="Bleich R.M."/>
            <person name="Grubbs K.J."/>
            <person name="Santa Maria K.C."/>
            <person name="Allen S.E."/>
            <person name="Farag S."/>
            <person name="Shank E.A."/>
            <person name="Bowers A."/>
        </authorList>
    </citation>
    <scope>NUCLEOTIDE SEQUENCE [LARGE SCALE GENOMIC DNA]</scope>
    <source>
        <strain evidence="2 3">AFS064137</strain>
    </source>
</reference>
<proteinExistence type="predicted"/>
<sequence>MRNSDDVLNSLATQAIDESYRFERLVRNLYNEDFYFRAIGKLYANSGAGTVGSDGTALSGFSNKDIVKIIEQIKNETYEPTPLRRVYIPKKNGKKRPLGMPNFKDKLVQEVIRLILEAIYEPIFKDSSHGFRPKKSCHTALNDIDITFTGVKWFIEGDIKGCFDNISHHILLKLLERRIKDEKFIRLINKFLKCGYMEDWVYHKTYSGTPQGGIMSPILANIYLHELDKYVENLQSGFEKGTHKRKTNKEYSRISSKLHRRRVKYKKSQDDETFKEIKTLEQELLKIPFYAPNDESYRRLRYVRYADDFLIGTIGSKEDAERIKRKVGKFLKEELDLELSEE</sequence>
<dbReference type="Proteomes" id="UP000225910">
    <property type="component" value="Unassembled WGS sequence"/>
</dbReference>
<comment type="caution">
    <text evidence="2">The sequence shown here is derived from an EMBL/GenBank/DDBJ whole genome shotgun (WGS) entry which is preliminary data.</text>
</comment>
<dbReference type="GO" id="GO:0003964">
    <property type="term" value="F:RNA-directed DNA polymerase activity"/>
    <property type="evidence" value="ECO:0007669"/>
    <property type="project" value="UniProtKB-KW"/>
</dbReference>
<dbReference type="RefSeq" id="WP_218012495.1">
    <property type="nucleotide sequence ID" value="NZ_NVCU01000104.1"/>
</dbReference>
<dbReference type="CDD" id="cd01651">
    <property type="entry name" value="RT_G2_intron"/>
    <property type="match status" value="1"/>
</dbReference>
<dbReference type="SUPFAM" id="SSF56672">
    <property type="entry name" value="DNA/RNA polymerases"/>
    <property type="match status" value="1"/>
</dbReference>
<dbReference type="PANTHER" id="PTHR34047">
    <property type="entry name" value="NUCLEAR INTRON MATURASE 1, MITOCHONDRIAL-RELATED"/>
    <property type="match status" value="1"/>
</dbReference>
<dbReference type="InterPro" id="IPR051083">
    <property type="entry name" value="GrpII_Intron_Splice-Mob/Def"/>
</dbReference>
<feature type="domain" description="Reverse transcriptase" evidence="1">
    <location>
        <begin position="69"/>
        <end position="342"/>
    </location>
</feature>
<keyword evidence="2" id="KW-0695">RNA-directed DNA polymerase</keyword>
<keyword evidence="2" id="KW-0808">Transferase</keyword>
<dbReference type="PANTHER" id="PTHR34047:SF8">
    <property type="entry name" value="PROTEIN YKFC"/>
    <property type="match status" value="1"/>
</dbReference>
<dbReference type="Pfam" id="PF00078">
    <property type="entry name" value="RVT_1"/>
    <property type="match status" value="1"/>
</dbReference>
<name>A0A9X7B0C4_BACTU</name>
<organism evidence="2 3">
    <name type="scientific">Bacillus thuringiensis</name>
    <dbReference type="NCBI Taxonomy" id="1428"/>
    <lineage>
        <taxon>Bacteria</taxon>
        <taxon>Bacillati</taxon>
        <taxon>Bacillota</taxon>
        <taxon>Bacilli</taxon>
        <taxon>Bacillales</taxon>
        <taxon>Bacillaceae</taxon>
        <taxon>Bacillus</taxon>
        <taxon>Bacillus cereus group</taxon>
    </lineage>
</organism>
<evidence type="ECO:0000313" key="3">
    <source>
        <dbReference type="Proteomes" id="UP000225910"/>
    </source>
</evidence>
<evidence type="ECO:0000259" key="1">
    <source>
        <dbReference type="PROSITE" id="PS50878"/>
    </source>
</evidence>
<accession>A0A9X7B0C4</accession>
<dbReference type="AlphaFoldDB" id="A0A9X7B0C4"/>
<dbReference type="PROSITE" id="PS50878">
    <property type="entry name" value="RT_POL"/>
    <property type="match status" value="1"/>
</dbReference>
<protein>
    <submittedName>
        <fullName evidence="2">Group II intron reverse transcriptase/maturase</fullName>
    </submittedName>
</protein>
<evidence type="ECO:0000313" key="2">
    <source>
        <dbReference type="EMBL" id="PFT93481.1"/>
    </source>
</evidence>
<gene>
    <name evidence="2" type="ORF">COK81_13660</name>
</gene>
<feature type="non-terminal residue" evidence="2">
    <location>
        <position position="342"/>
    </location>
</feature>
<dbReference type="InterPro" id="IPR000477">
    <property type="entry name" value="RT_dom"/>
</dbReference>
<dbReference type="InterPro" id="IPR043502">
    <property type="entry name" value="DNA/RNA_pol_sf"/>
</dbReference>
<keyword evidence="2" id="KW-0548">Nucleotidyltransferase</keyword>